<comment type="caution">
    <text evidence="8">The sequence shown here is derived from an EMBL/GenBank/DDBJ whole genome shotgun (WGS) entry which is preliminary data.</text>
</comment>
<evidence type="ECO:0000256" key="1">
    <source>
        <dbReference type="ARBA" id="ARBA00004170"/>
    </source>
</evidence>
<proteinExistence type="inferred from homology"/>
<dbReference type="AlphaFoldDB" id="A0AAN6ZAJ4"/>
<gene>
    <name evidence="8" type="ORF">BT67DRAFT_445232</name>
</gene>
<evidence type="ECO:0000256" key="7">
    <source>
        <dbReference type="RuleBase" id="RU367013"/>
    </source>
</evidence>
<dbReference type="FunFam" id="1.25.40.10:FF:000049">
    <property type="entry name" value="Alpha-soluble NSF attachment protein-like"/>
    <property type="match status" value="1"/>
</dbReference>
<dbReference type="CDD" id="cd15832">
    <property type="entry name" value="SNAP"/>
    <property type="match status" value="1"/>
</dbReference>
<keyword evidence="5 7" id="KW-0653">Protein transport</keyword>
<comment type="subcellular location">
    <subcellularLocation>
        <location evidence="1 7">Membrane</location>
        <topology evidence="1 7">Peripheral membrane protein</topology>
    </subcellularLocation>
</comment>
<dbReference type="InterPro" id="IPR000744">
    <property type="entry name" value="NSF_attach"/>
</dbReference>
<keyword evidence="6 7" id="KW-0472">Membrane</keyword>
<dbReference type="PANTHER" id="PTHR13768">
    <property type="entry name" value="SOLUBLE NSF ATTACHMENT PROTEIN SNAP"/>
    <property type="match status" value="1"/>
</dbReference>
<dbReference type="SUPFAM" id="SSF48452">
    <property type="entry name" value="TPR-like"/>
    <property type="match status" value="1"/>
</dbReference>
<dbReference type="GO" id="GO:0006886">
    <property type="term" value="P:intracellular protein transport"/>
    <property type="evidence" value="ECO:0007669"/>
    <property type="project" value="UniProtKB-UniRule"/>
</dbReference>
<dbReference type="PRINTS" id="PR00448">
    <property type="entry name" value="NSFATTACHMNT"/>
</dbReference>
<dbReference type="Gene3D" id="1.25.40.10">
    <property type="entry name" value="Tetratricopeptide repeat domain"/>
    <property type="match status" value="1"/>
</dbReference>
<dbReference type="Proteomes" id="UP001304895">
    <property type="component" value="Unassembled WGS sequence"/>
</dbReference>
<reference evidence="8" key="1">
    <citation type="journal article" date="2023" name="Mol. Phylogenet. Evol.">
        <title>Genome-scale phylogeny and comparative genomics of the fungal order Sordariales.</title>
        <authorList>
            <person name="Hensen N."/>
            <person name="Bonometti L."/>
            <person name="Westerberg I."/>
            <person name="Brannstrom I.O."/>
            <person name="Guillou S."/>
            <person name="Cros-Aarteil S."/>
            <person name="Calhoun S."/>
            <person name="Haridas S."/>
            <person name="Kuo A."/>
            <person name="Mondo S."/>
            <person name="Pangilinan J."/>
            <person name="Riley R."/>
            <person name="LaButti K."/>
            <person name="Andreopoulos B."/>
            <person name="Lipzen A."/>
            <person name="Chen C."/>
            <person name="Yan M."/>
            <person name="Daum C."/>
            <person name="Ng V."/>
            <person name="Clum A."/>
            <person name="Steindorff A."/>
            <person name="Ohm R.A."/>
            <person name="Martin F."/>
            <person name="Silar P."/>
            <person name="Natvig D.O."/>
            <person name="Lalanne C."/>
            <person name="Gautier V."/>
            <person name="Ament-Velasquez S.L."/>
            <person name="Kruys A."/>
            <person name="Hutchinson M.I."/>
            <person name="Powell A.J."/>
            <person name="Barry K."/>
            <person name="Miller A.N."/>
            <person name="Grigoriev I.V."/>
            <person name="Debuchy R."/>
            <person name="Gladieux P."/>
            <person name="Hiltunen Thoren M."/>
            <person name="Johannesson H."/>
        </authorList>
    </citation>
    <scope>NUCLEOTIDE SEQUENCE</scope>
    <source>
        <strain evidence="8">CBS 123565</strain>
    </source>
</reference>
<organism evidence="8 9">
    <name type="scientific">Trichocladium antarcticum</name>
    <dbReference type="NCBI Taxonomy" id="1450529"/>
    <lineage>
        <taxon>Eukaryota</taxon>
        <taxon>Fungi</taxon>
        <taxon>Dikarya</taxon>
        <taxon>Ascomycota</taxon>
        <taxon>Pezizomycotina</taxon>
        <taxon>Sordariomycetes</taxon>
        <taxon>Sordariomycetidae</taxon>
        <taxon>Sordariales</taxon>
        <taxon>Chaetomiaceae</taxon>
        <taxon>Trichocladium</taxon>
    </lineage>
</organism>
<dbReference type="EMBL" id="MU853430">
    <property type="protein sequence ID" value="KAK4130911.1"/>
    <property type="molecule type" value="Genomic_DNA"/>
</dbReference>
<name>A0AAN6ZAJ4_9PEZI</name>
<protein>
    <submittedName>
        <fullName evidence="8">TPR-like protein</fullName>
    </submittedName>
</protein>
<evidence type="ECO:0000313" key="9">
    <source>
        <dbReference type="Proteomes" id="UP001304895"/>
    </source>
</evidence>
<keyword evidence="4 7" id="KW-0931">ER-Golgi transport</keyword>
<dbReference type="GO" id="GO:0031201">
    <property type="term" value="C:SNARE complex"/>
    <property type="evidence" value="ECO:0007669"/>
    <property type="project" value="TreeGrafter"/>
</dbReference>
<reference evidence="8" key="2">
    <citation type="submission" date="2023-05" db="EMBL/GenBank/DDBJ databases">
        <authorList>
            <consortium name="Lawrence Berkeley National Laboratory"/>
            <person name="Steindorff A."/>
            <person name="Hensen N."/>
            <person name="Bonometti L."/>
            <person name="Westerberg I."/>
            <person name="Brannstrom I.O."/>
            <person name="Guillou S."/>
            <person name="Cros-Aarteil S."/>
            <person name="Calhoun S."/>
            <person name="Haridas S."/>
            <person name="Kuo A."/>
            <person name="Mondo S."/>
            <person name="Pangilinan J."/>
            <person name="Riley R."/>
            <person name="Labutti K."/>
            <person name="Andreopoulos B."/>
            <person name="Lipzen A."/>
            <person name="Chen C."/>
            <person name="Yanf M."/>
            <person name="Daum C."/>
            <person name="Ng V."/>
            <person name="Clum A."/>
            <person name="Ohm R."/>
            <person name="Martin F."/>
            <person name="Silar P."/>
            <person name="Natvig D."/>
            <person name="Lalanne C."/>
            <person name="Gautier V."/>
            <person name="Ament-Velasquez S.L."/>
            <person name="Kruys A."/>
            <person name="Hutchinson M.I."/>
            <person name="Powell A.J."/>
            <person name="Barry K."/>
            <person name="Miller A.N."/>
            <person name="Grigoriev I.V."/>
            <person name="Debuchy R."/>
            <person name="Gladieux P."/>
            <person name="Thoren M.H."/>
            <person name="Johannesson H."/>
        </authorList>
    </citation>
    <scope>NUCLEOTIDE SEQUENCE</scope>
    <source>
        <strain evidence="8">CBS 123565</strain>
    </source>
</reference>
<dbReference type="GO" id="GO:0035494">
    <property type="term" value="P:SNARE complex disassembly"/>
    <property type="evidence" value="ECO:0007669"/>
    <property type="project" value="TreeGrafter"/>
</dbReference>
<comment type="function">
    <text evidence="7">Required for vesicular transport between the endoplasmic reticulum and the Golgi apparatus.</text>
</comment>
<dbReference type="Pfam" id="PF14938">
    <property type="entry name" value="SNAP"/>
    <property type="match status" value="1"/>
</dbReference>
<accession>A0AAN6ZAJ4</accession>
<dbReference type="InterPro" id="IPR011990">
    <property type="entry name" value="TPR-like_helical_dom_sf"/>
</dbReference>
<sequence>MALDPRALEDKAKKTLQSASGGFSFFSNKEDKIQNAAELYVQAANAYRLERMNKEAGLAFEAAAKIHEERLNEPDDAANHRVEAFKVYRKDHPEDAVRCLELAIKRYTAKGNFRRAASHMENMAEVIETQLGDLKRAMKCYNDAAHWYEDDGAKALANKFWLKEADIAALEGDYYTAVQNFEKVADASLENHLMKYSVKDYFFKAGLCIIATKDLVSSRRNLERYKEKDPSFAGQRECQLLSDVIDAIEAGNQEMFTEKLYGFDQMSRLDKWKTEILVRIKNQIEEADNEFS</sequence>
<keyword evidence="9" id="KW-1185">Reference proteome</keyword>
<evidence type="ECO:0000256" key="2">
    <source>
        <dbReference type="ARBA" id="ARBA00010050"/>
    </source>
</evidence>
<dbReference type="GO" id="GO:0005483">
    <property type="term" value="F:soluble NSF attachment protein activity"/>
    <property type="evidence" value="ECO:0007669"/>
    <property type="project" value="TreeGrafter"/>
</dbReference>
<evidence type="ECO:0000313" key="8">
    <source>
        <dbReference type="EMBL" id="KAK4130911.1"/>
    </source>
</evidence>
<dbReference type="GO" id="GO:0019905">
    <property type="term" value="F:syntaxin binding"/>
    <property type="evidence" value="ECO:0007669"/>
    <property type="project" value="TreeGrafter"/>
</dbReference>
<evidence type="ECO:0000256" key="6">
    <source>
        <dbReference type="ARBA" id="ARBA00023136"/>
    </source>
</evidence>
<comment type="similarity">
    <text evidence="2 7">Belongs to the SNAP family.</text>
</comment>
<dbReference type="GO" id="GO:0005774">
    <property type="term" value="C:vacuolar membrane"/>
    <property type="evidence" value="ECO:0007669"/>
    <property type="project" value="TreeGrafter"/>
</dbReference>
<evidence type="ECO:0000256" key="3">
    <source>
        <dbReference type="ARBA" id="ARBA00022448"/>
    </source>
</evidence>
<evidence type="ECO:0000256" key="4">
    <source>
        <dbReference type="ARBA" id="ARBA00022892"/>
    </source>
</evidence>
<evidence type="ECO:0000256" key="5">
    <source>
        <dbReference type="ARBA" id="ARBA00022927"/>
    </source>
</evidence>
<dbReference type="PANTHER" id="PTHR13768:SF8">
    <property type="entry name" value="ALPHA-SOLUBLE NSF ATTACHMENT PROTEIN"/>
    <property type="match status" value="1"/>
</dbReference>
<keyword evidence="3 7" id="KW-0813">Transport</keyword>